<proteinExistence type="predicted"/>
<dbReference type="EMBL" id="BARU01041675">
    <property type="protein sequence ID" value="GAH77218.1"/>
    <property type="molecule type" value="Genomic_DNA"/>
</dbReference>
<reference evidence="1" key="1">
    <citation type="journal article" date="2014" name="Front. Microbiol.">
        <title>High frequency of phylogenetically diverse reductive dehalogenase-homologous genes in deep subseafloor sedimentary metagenomes.</title>
        <authorList>
            <person name="Kawai M."/>
            <person name="Futagami T."/>
            <person name="Toyoda A."/>
            <person name="Takaki Y."/>
            <person name="Nishi S."/>
            <person name="Hori S."/>
            <person name="Arai W."/>
            <person name="Tsubouchi T."/>
            <person name="Morono Y."/>
            <person name="Uchiyama I."/>
            <person name="Ito T."/>
            <person name="Fujiyama A."/>
            <person name="Inagaki F."/>
            <person name="Takami H."/>
        </authorList>
    </citation>
    <scope>NUCLEOTIDE SEQUENCE</scope>
    <source>
        <strain evidence="1">Expedition CK06-06</strain>
    </source>
</reference>
<accession>X1K580</accession>
<sequence length="138" mass="16859">SMSRVPVLNRLSFTKKILKFEKEEEMKRVEYFEKFIDWGYIEDFNERINELESIYLLGFDSKKWNIWYENYITNGNPIDDNAIKSFLSLMVINWNDGWITNPADYNFDRIEIDLQPWFLSDFLILCKYFPNVRYADEY</sequence>
<organism evidence="1">
    <name type="scientific">marine sediment metagenome</name>
    <dbReference type="NCBI Taxonomy" id="412755"/>
    <lineage>
        <taxon>unclassified sequences</taxon>
        <taxon>metagenomes</taxon>
        <taxon>ecological metagenomes</taxon>
    </lineage>
</organism>
<dbReference type="AlphaFoldDB" id="X1K580"/>
<protein>
    <submittedName>
        <fullName evidence="1">Uncharacterized protein</fullName>
    </submittedName>
</protein>
<comment type="caution">
    <text evidence="1">The sequence shown here is derived from an EMBL/GenBank/DDBJ whole genome shotgun (WGS) entry which is preliminary data.</text>
</comment>
<gene>
    <name evidence="1" type="ORF">S03H2_64195</name>
</gene>
<evidence type="ECO:0000313" key="1">
    <source>
        <dbReference type="EMBL" id="GAH77218.1"/>
    </source>
</evidence>
<feature type="non-terminal residue" evidence="1">
    <location>
        <position position="1"/>
    </location>
</feature>
<name>X1K580_9ZZZZ</name>